<evidence type="ECO:0000256" key="1">
    <source>
        <dbReference type="ARBA" id="ARBA00022801"/>
    </source>
</evidence>
<proteinExistence type="predicted"/>
<gene>
    <name evidence="3" type="ORF">OMES3154_00971</name>
</gene>
<dbReference type="PANTHER" id="PTHR43546:SF9">
    <property type="entry name" value="L-ASCORBATE-6-PHOSPHATE LACTONASE ULAG-RELATED"/>
    <property type="match status" value="1"/>
</dbReference>
<accession>A0A6I8ME06</accession>
<reference evidence="3 4" key="1">
    <citation type="submission" date="2019-10" db="EMBL/GenBank/DDBJ databases">
        <authorList>
            <person name="Blom J."/>
        </authorList>
    </citation>
    <scope>NUCLEOTIDE SEQUENCE [LARGE SCALE GENOMIC DNA]</scope>
    <source>
        <strain evidence="3 4">ES3154-GLU</strain>
    </source>
</reference>
<name>A0A6I8ME06_9FUSO</name>
<dbReference type="GO" id="GO:0016787">
    <property type="term" value="F:hydrolase activity"/>
    <property type="evidence" value="ECO:0007669"/>
    <property type="project" value="UniProtKB-KW"/>
</dbReference>
<organism evidence="3 4">
    <name type="scientific">Oceanivirga miroungae</name>
    <dbReference type="NCBI Taxonomy" id="1130046"/>
    <lineage>
        <taxon>Bacteria</taxon>
        <taxon>Fusobacteriati</taxon>
        <taxon>Fusobacteriota</taxon>
        <taxon>Fusobacteriia</taxon>
        <taxon>Fusobacteriales</taxon>
        <taxon>Leptotrichiaceae</taxon>
        <taxon>Oceanivirga</taxon>
    </lineage>
</organism>
<sequence>MSKINELSREDWILSTFPEWGTWINEEIESEIVEPNKVAMWWLGNMGTWIKTEGDANIVIDLWVSTGKKTKTNPFMKPKHQHQRAVGCVRLQPNLRKTPCIIDPFKIKKIDAVLATHSHSDHIDVNVAAAIVQNCPEAKFIGPKSCTDLWRKWGVPEDRMVEVRPGDEVEIKDMKICMVESFDRTMLLTVANDDDVLKGKMPPNMDDLAVNYIVKTKGGNIYHAGDSHYSNYYVKHARDHKIDVALVGYGENPRGMTDKLTSSDVLKVAESLDTQVIIPIHYDIWTNFMADPKEIEVLYEMRKNRMRYKFKPYIWQPGGKFIFPDNKDDREYMYPRGFEDAFELEPDLPFLQIL</sequence>
<keyword evidence="1 3" id="KW-0378">Hydrolase</keyword>
<evidence type="ECO:0000313" key="4">
    <source>
        <dbReference type="Proteomes" id="UP000419017"/>
    </source>
</evidence>
<dbReference type="RefSeq" id="WP_156683660.1">
    <property type="nucleotide sequence ID" value="NZ_CABWIB010000001.1"/>
</dbReference>
<dbReference type="Pfam" id="PF12706">
    <property type="entry name" value="Lactamase_B_2"/>
    <property type="match status" value="1"/>
</dbReference>
<dbReference type="NCBIfam" id="NF008688">
    <property type="entry name" value="PRK11709.1"/>
    <property type="match status" value="1"/>
</dbReference>
<dbReference type="AlphaFoldDB" id="A0A6I8ME06"/>
<protein>
    <submittedName>
        <fullName evidence="3">Putative L-ascorbate-6-phosphate lactonase UlaG</fullName>
        <ecNumber evidence="3">3.1.1.-</ecNumber>
    </submittedName>
</protein>
<evidence type="ECO:0000259" key="2">
    <source>
        <dbReference type="SMART" id="SM00849"/>
    </source>
</evidence>
<evidence type="ECO:0000313" key="3">
    <source>
        <dbReference type="EMBL" id="VWL85685.1"/>
    </source>
</evidence>
<feature type="domain" description="Metallo-beta-lactamase" evidence="2">
    <location>
        <begin position="44"/>
        <end position="281"/>
    </location>
</feature>
<dbReference type="Gene3D" id="3.60.15.10">
    <property type="entry name" value="Ribonuclease Z/Hydroxyacylglutathione hydrolase-like"/>
    <property type="match status" value="1"/>
</dbReference>
<dbReference type="EMBL" id="CABWIB010000001">
    <property type="protein sequence ID" value="VWL85685.1"/>
    <property type="molecule type" value="Genomic_DNA"/>
</dbReference>
<dbReference type="InterPro" id="IPR001279">
    <property type="entry name" value="Metallo-B-lactamas"/>
</dbReference>
<dbReference type="InterPro" id="IPR050114">
    <property type="entry name" value="UPF0173_UPF0282_UlaG_hydrolase"/>
</dbReference>
<dbReference type="Proteomes" id="UP000419017">
    <property type="component" value="Unassembled WGS sequence"/>
</dbReference>
<dbReference type="SMART" id="SM00849">
    <property type="entry name" value="Lactamase_B"/>
    <property type="match status" value="1"/>
</dbReference>
<dbReference type="EC" id="3.1.1.-" evidence="3"/>
<dbReference type="SUPFAM" id="SSF56281">
    <property type="entry name" value="Metallo-hydrolase/oxidoreductase"/>
    <property type="match status" value="1"/>
</dbReference>
<dbReference type="PANTHER" id="PTHR43546">
    <property type="entry name" value="UPF0173 METAL-DEPENDENT HYDROLASE MJ1163-RELATED"/>
    <property type="match status" value="1"/>
</dbReference>
<keyword evidence="4" id="KW-1185">Reference proteome</keyword>
<dbReference type="InterPro" id="IPR036866">
    <property type="entry name" value="RibonucZ/Hydroxyglut_hydro"/>
</dbReference>